<dbReference type="Gene3D" id="1.10.10.60">
    <property type="entry name" value="Homeodomain-like"/>
    <property type="match status" value="1"/>
</dbReference>
<dbReference type="InterPro" id="IPR009057">
    <property type="entry name" value="Homeodomain-like_sf"/>
</dbReference>
<proteinExistence type="predicted"/>
<dbReference type="Pfam" id="PF12833">
    <property type="entry name" value="HTH_18"/>
    <property type="match status" value="1"/>
</dbReference>
<dbReference type="RefSeq" id="WP_186853665.1">
    <property type="nucleotide sequence ID" value="NZ_JACOPG010000001.1"/>
</dbReference>
<evidence type="ECO:0000256" key="1">
    <source>
        <dbReference type="ARBA" id="ARBA00023015"/>
    </source>
</evidence>
<dbReference type="EMBL" id="JACOPG010000001">
    <property type="protein sequence ID" value="MBC5685319.1"/>
    <property type="molecule type" value="Genomic_DNA"/>
</dbReference>
<dbReference type="InterPro" id="IPR020449">
    <property type="entry name" value="Tscrpt_reg_AraC-type_HTH"/>
</dbReference>
<accession>A0ABR7GD09</accession>
<dbReference type="PRINTS" id="PR00032">
    <property type="entry name" value="HTHARAC"/>
</dbReference>
<keyword evidence="3" id="KW-0804">Transcription</keyword>
<organism evidence="5 6">
    <name type="scientific">Roseburia lenta</name>
    <dbReference type="NCBI Taxonomy" id="2763061"/>
    <lineage>
        <taxon>Bacteria</taxon>
        <taxon>Bacillati</taxon>
        <taxon>Bacillota</taxon>
        <taxon>Clostridia</taxon>
        <taxon>Lachnospirales</taxon>
        <taxon>Lachnospiraceae</taxon>
        <taxon>Roseburia</taxon>
    </lineage>
</organism>
<keyword evidence="1" id="KW-0805">Transcription regulation</keyword>
<dbReference type="Proteomes" id="UP000643810">
    <property type="component" value="Unassembled WGS sequence"/>
</dbReference>
<evidence type="ECO:0000259" key="4">
    <source>
        <dbReference type="PROSITE" id="PS01124"/>
    </source>
</evidence>
<keyword evidence="6" id="KW-1185">Reference proteome</keyword>
<dbReference type="InterPro" id="IPR018060">
    <property type="entry name" value="HTH_AraC"/>
</dbReference>
<evidence type="ECO:0000313" key="6">
    <source>
        <dbReference type="Proteomes" id="UP000643810"/>
    </source>
</evidence>
<dbReference type="SMART" id="SM00342">
    <property type="entry name" value="HTH_ARAC"/>
    <property type="match status" value="1"/>
</dbReference>
<dbReference type="PANTHER" id="PTHR43280:SF2">
    <property type="entry name" value="HTH-TYPE TRANSCRIPTIONAL REGULATOR EXSA"/>
    <property type="match status" value="1"/>
</dbReference>
<keyword evidence="2" id="KW-0238">DNA-binding</keyword>
<evidence type="ECO:0000256" key="3">
    <source>
        <dbReference type="ARBA" id="ARBA00023163"/>
    </source>
</evidence>
<dbReference type="SUPFAM" id="SSF46689">
    <property type="entry name" value="Homeodomain-like"/>
    <property type="match status" value="1"/>
</dbReference>
<gene>
    <name evidence="5" type="ORF">H8R94_01595</name>
</gene>
<name>A0ABR7GD09_9FIRM</name>
<reference evidence="5 6" key="1">
    <citation type="submission" date="2020-08" db="EMBL/GenBank/DDBJ databases">
        <title>Genome public.</title>
        <authorList>
            <person name="Liu C."/>
            <person name="Sun Q."/>
        </authorList>
    </citation>
    <scope>NUCLEOTIDE SEQUENCE [LARGE SCALE GENOMIC DNA]</scope>
    <source>
        <strain evidence="5 6">NSJ-9</strain>
    </source>
</reference>
<dbReference type="PANTHER" id="PTHR43280">
    <property type="entry name" value="ARAC-FAMILY TRANSCRIPTIONAL REGULATOR"/>
    <property type="match status" value="1"/>
</dbReference>
<sequence>MLFYFSVYHSQLLKKYRGLSFRDYVQELRMEQARHYLSETNMPIRQIALPCGYENTNFFYHLFHRTFGIHPMDYRMSSRYDSDPI</sequence>
<evidence type="ECO:0000256" key="2">
    <source>
        <dbReference type="ARBA" id="ARBA00023125"/>
    </source>
</evidence>
<evidence type="ECO:0000313" key="5">
    <source>
        <dbReference type="EMBL" id="MBC5685319.1"/>
    </source>
</evidence>
<protein>
    <submittedName>
        <fullName evidence="5">Helix-turn-helix transcriptional regulator</fullName>
    </submittedName>
</protein>
<feature type="domain" description="HTH araC/xylS-type" evidence="4">
    <location>
        <begin position="1"/>
        <end position="77"/>
    </location>
</feature>
<dbReference type="PROSITE" id="PS01124">
    <property type="entry name" value="HTH_ARAC_FAMILY_2"/>
    <property type="match status" value="1"/>
</dbReference>
<comment type="caution">
    <text evidence="5">The sequence shown here is derived from an EMBL/GenBank/DDBJ whole genome shotgun (WGS) entry which is preliminary data.</text>
</comment>